<dbReference type="Gene3D" id="3.50.50.60">
    <property type="entry name" value="FAD/NAD(P)-binding domain"/>
    <property type="match status" value="1"/>
</dbReference>
<evidence type="ECO:0000256" key="5">
    <source>
        <dbReference type="ARBA" id="ARBA00022827"/>
    </source>
</evidence>
<dbReference type="GO" id="GO:0006879">
    <property type="term" value="P:intracellular iron ion homeostasis"/>
    <property type="evidence" value="ECO:0007669"/>
    <property type="project" value="TreeGrafter"/>
</dbReference>
<protein>
    <submittedName>
        <fullName evidence="8">Ornithine monooxygenase</fullName>
    </submittedName>
</protein>
<comment type="cofactor">
    <cofactor evidence="1">
        <name>FAD</name>
        <dbReference type="ChEBI" id="CHEBI:57692"/>
    </cofactor>
</comment>
<dbReference type="EMBL" id="QFPN01000008">
    <property type="protein sequence ID" value="PZQ12928.1"/>
    <property type="molecule type" value="Genomic_DNA"/>
</dbReference>
<sequence length="445" mass="49719">MKPNPAVPLDVLGVGFGPSNLATAIAIEEANRRLRPACSYCFVERQDGFVWHRDMLLPDSDMQISFIKDLVTLRDPTSPFSFINYLHEKGRLEAFINRKSFFPSRIEFNDYLRWAAARFEDGCRYGEEALSIEPEVSNDGVVRSLAVRTRTAGGEEIVRRTHDLVLAVGGAPQVPPAFADLPRDPRLFHSSRYLRAIAGLGLENRPGATVAVVGAGQSAAEIALDLHGRFPEITIDMLFRGSTLKPADDTPFVNEIFNPEFTDFVFAQPEERRRGIIAEFRDTNYAVIDADLLGRLYEILYQQRVLGDARLRLQGRIEVAEAALDEGGVRMTVLDSGGGETATRRYDAVVLATGYERDIRHPLLAPLAQYLEDFAVERDYRLRARPEFRPRIHVQGFSEDTHGLSDTLLSVLAIRSQEIAVSLMESKRRRLAEAASDPGWMAQAG</sequence>
<keyword evidence="6" id="KW-0521">NADP</keyword>
<keyword evidence="7" id="KW-0560">Oxidoreductase</keyword>
<dbReference type="InterPro" id="IPR036188">
    <property type="entry name" value="FAD/NAD-bd_sf"/>
</dbReference>
<dbReference type="Pfam" id="PF13434">
    <property type="entry name" value="Lys_Orn_oxgnase"/>
    <property type="match status" value="1"/>
</dbReference>
<reference evidence="8 9" key="1">
    <citation type="submission" date="2017-08" db="EMBL/GenBank/DDBJ databases">
        <title>Infants hospitalized years apart are colonized by the same room-sourced microbial strains.</title>
        <authorList>
            <person name="Brooks B."/>
            <person name="Olm M.R."/>
            <person name="Firek B.A."/>
            <person name="Baker R."/>
            <person name="Thomas B.C."/>
            <person name="Morowitz M.J."/>
            <person name="Banfield J.F."/>
        </authorList>
    </citation>
    <scope>NUCLEOTIDE SEQUENCE [LARGE SCALE GENOMIC DNA]</scope>
    <source>
        <strain evidence="8">S2_005_003_R2_43</strain>
    </source>
</reference>
<dbReference type="AlphaFoldDB" id="A0A2W5KBX6"/>
<evidence type="ECO:0000256" key="4">
    <source>
        <dbReference type="ARBA" id="ARBA00022630"/>
    </source>
</evidence>
<dbReference type="InterPro" id="IPR025700">
    <property type="entry name" value="Lys/Orn_oxygenase"/>
</dbReference>
<keyword evidence="8" id="KW-0503">Monooxygenase</keyword>
<accession>A0A2W5KBX6</accession>
<keyword evidence="4" id="KW-0285">Flavoprotein</keyword>
<evidence type="ECO:0000256" key="7">
    <source>
        <dbReference type="ARBA" id="ARBA00023002"/>
    </source>
</evidence>
<keyword evidence="5" id="KW-0274">FAD</keyword>
<dbReference type="Proteomes" id="UP000249577">
    <property type="component" value="Unassembled WGS sequence"/>
</dbReference>
<dbReference type="GO" id="GO:0004497">
    <property type="term" value="F:monooxygenase activity"/>
    <property type="evidence" value="ECO:0007669"/>
    <property type="project" value="UniProtKB-KW"/>
</dbReference>
<comment type="pathway">
    <text evidence="2">Siderophore biosynthesis.</text>
</comment>
<name>A0A2W5KBX6_ANCNO</name>
<comment type="caution">
    <text evidence="8">The sequence shown here is derived from an EMBL/GenBank/DDBJ whole genome shotgun (WGS) entry which is preliminary data.</text>
</comment>
<organism evidence="8 9">
    <name type="scientific">Ancylobacter novellus</name>
    <name type="common">Thiobacillus novellus</name>
    <dbReference type="NCBI Taxonomy" id="921"/>
    <lineage>
        <taxon>Bacteria</taxon>
        <taxon>Pseudomonadati</taxon>
        <taxon>Pseudomonadota</taxon>
        <taxon>Alphaproteobacteria</taxon>
        <taxon>Hyphomicrobiales</taxon>
        <taxon>Xanthobacteraceae</taxon>
        <taxon>Ancylobacter</taxon>
    </lineage>
</organism>
<dbReference type="PANTHER" id="PTHR42802:SF1">
    <property type="entry name" value="L-ORNITHINE N(5)-MONOOXYGENASE"/>
    <property type="match status" value="1"/>
</dbReference>
<dbReference type="PANTHER" id="PTHR42802">
    <property type="entry name" value="MONOOXYGENASE"/>
    <property type="match status" value="1"/>
</dbReference>
<evidence type="ECO:0000256" key="6">
    <source>
        <dbReference type="ARBA" id="ARBA00022857"/>
    </source>
</evidence>
<dbReference type="PRINTS" id="PR00368">
    <property type="entry name" value="FADPNR"/>
</dbReference>
<proteinExistence type="inferred from homology"/>
<gene>
    <name evidence="8" type="ORF">DI565_14705</name>
</gene>
<evidence type="ECO:0000256" key="1">
    <source>
        <dbReference type="ARBA" id="ARBA00001974"/>
    </source>
</evidence>
<evidence type="ECO:0000256" key="3">
    <source>
        <dbReference type="ARBA" id="ARBA00007588"/>
    </source>
</evidence>
<evidence type="ECO:0000313" key="9">
    <source>
        <dbReference type="Proteomes" id="UP000249577"/>
    </source>
</evidence>
<evidence type="ECO:0000313" key="8">
    <source>
        <dbReference type="EMBL" id="PZQ12928.1"/>
    </source>
</evidence>
<evidence type="ECO:0000256" key="2">
    <source>
        <dbReference type="ARBA" id="ARBA00004924"/>
    </source>
</evidence>
<comment type="similarity">
    <text evidence="3">Belongs to the lysine N(6)-hydroxylase/L-ornithine N(5)-oxygenase family.</text>
</comment>
<dbReference type="SUPFAM" id="SSF51905">
    <property type="entry name" value="FAD/NAD(P)-binding domain"/>
    <property type="match status" value="2"/>
</dbReference>